<evidence type="ECO:0000313" key="10">
    <source>
        <dbReference type="WBParaSite" id="ACRNAN_scaffold1608.g31351.t1"/>
    </source>
</evidence>
<dbReference type="GO" id="GO:0005886">
    <property type="term" value="C:plasma membrane"/>
    <property type="evidence" value="ECO:0007669"/>
    <property type="project" value="TreeGrafter"/>
</dbReference>
<name>A0A914CXT7_9BILA</name>
<reference evidence="10" key="1">
    <citation type="submission" date="2022-11" db="UniProtKB">
        <authorList>
            <consortium name="WormBaseParasite"/>
        </authorList>
    </citation>
    <scope>IDENTIFICATION</scope>
</reference>
<feature type="transmembrane region" description="Helical" evidence="8">
    <location>
        <begin position="161"/>
        <end position="182"/>
    </location>
</feature>
<feature type="transmembrane region" description="Helical" evidence="8">
    <location>
        <begin position="119"/>
        <end position="140"/>
    </location>
</feature>
<organism evidence="9 10">
    <name type="scientific">Acrobeloides nanus</name>
    <dbReference type="NCBI Taxonomy" id="290746"/>
    <lineage>
        <taxon>Eukaryota</taxon>
        <taxon>Metazoa</taxon>
        <taxon>Ecdysozoa</taxon>
        <taxon>Nematoda</taxon>
        <taxon>Chromadorea</taxon>
        <taxon>Rhabditida</taxon>
        <taxon>Tylenchina</taxon>
        <taxon>Cephalobomorpha</taxon>
        <taxon>Cephaloboidea</taxon>
        <taxon>Cephalobidae</taxon>
        <taxon>Acrobeloides</taxon>
    </lineage>
</organism>
<dbReference type="PANTHER" id="PTHR19139">
    <property type="entry name" value="AQUAPORIN TRANSPORTER"/>
    <property type="match status" value="1"/>
</dbReference>
<evidence type="ECO:0000256" key="6">
    <source>
        <dbReference type="ARBA" id="ARBA00023136"/>
    </source>
</evidence>
<evidence type="ECO:0000256" key="1">
    <source>
        <dbReference type="ARBA" id="ARBA00004141"/>
    </source>
</evidence>
<evidence type="ECO:0000256" key="2">
    <source>
        <dbReference type="ARBA" id="ARBA00006175"/>
    </source>
</evidence>
<evidence type="ECO:0000256" key="5">
    <source>
        <dbReference type="ARBA" id="ARBA00022989"/>
    </source>
</evidence>
<protein>
    <submittedName>
        <fullName evidence="10">Aquaporin-8</fullName>
    </submittedName>
</protein>
<dbReference type="Pfam" id="PF00230">
    <property type="entry name" value="MIP"/>
    <property type="match status" value="1"/>
</dbReference>
<evidence type="ECO:0000256" key="4">
    <source>
        <dbReference type="ARBA" id="ARBA00022692"/>
    </source>
</evidence>
<feature type="transmembrane region" description="Helical" evidence="8">
    <location>
        <begin position="231"/>
        <end position="251"/>
    </location>
</feature>
<dbReference type="InterPro" id="IPR022357">
    <property type="entry name" value="MIP_CS"/>
</dbReference>
<dbReference type="WBParaSite" id="ACRNAN_scaffold1608.g31351.t1">
    <property type="protein sequence ID" value="ACRNAN_scaffold1608.g31351.t1"/>
    <property type="gene ID" value="ACRNAN_scaffold1608.g31351"/>
</dbReference>
<comment type="subcellular location">
    <subcellularLocation>
        <location evidence="1">Membrane</location>
        <topology evidence="1">Multi-pass membrane protein</topology>
    </subcellularLocation>
</comment>
<keyword evidence="6 8" id="KW-0472">Membrane</keyword>
<feature type="transmembrane region" description="Helical" evidence="8">
    <location>
        <begin position="202"/>
        <end position="224"/>
    </location>
</feature>
<dbReference type="FunFam" id="1.20.1080.10:FF:000019">
    <property type="entry name" value="AQuaPorin or aquaglyceroporin related"/>
    <property type="match status" value="1"/>
</dbReference>
<proteinExistence type="inferred from homology"/>
<keyword evidence="9" id="KW-1185">Reference proteome</keyword>
<dbReference type="InterPro" id="IPR000425">
    <property type="entry name" value="MIP"/>
</dbReference>
<dbReference type="CDD" id="cd00333">
    <property type="entry name" value="MIP"/>
    <property type="match status" value="1"/>
</dbReference>
<keyword evidence="3 7" id="KW-0813">Transport</keyword>
<dbReference type="PANTHER" id="PTHR19139:SF284">
    <property type="entry name" value="AQUAPORIN"/>
    <property type="match status" value="1"/>
</dbReference>
<dbReference type="GO" id="GO:0015250">
    <property type="term" value="F:water channel activity"/>
    <property type="evidence" value="ECO:0007669"/>
    <property type="project" value="TreeGrafter"/>
</dbReference>
<dbReference type="PROSITE" id="PS00221">
    <property type="entry name" value="MIP"/>
    <property type="match status" value="1"/>
</dbReference>
<evidence type="ECO:0000313" key="9">
    <source>
        <dbReference type="Proteomes" id="UP000887540"/>
    </source>
</evidence>
<dbReference type="AlphaFoldDB" id="A0A914CXT7"/>
<feature type="transmembrane region" description="Helical" evidence="8">
    <location>
        <begin position="284"/>
        <end position="301"/>
    </location>
</feature>
<dbReference type="Proteomes" id="UP000887540">
    <property type="component" value="Unplaced"/>
</dbReference>
<dbReference type="Gene3D" id="1.20.1080.10">
    <property type="entry name" value="Glycerol uptake facilitator protein"/>
    <property type="match status" value="1"/>
</dbReference>
<keyword evidence="4 7" id="KW-0812">Transmembrane</keyword>
<sequence length="314" mass="34480">MDNVQSLATSSIYKWRACSTKNDVIDEKQGLILADQSEKLAQILSMKRQGSWSTDRVSPVDNNNKVFTEEINFKMDYEEKPYTIISKVAAEFVGDLIFVFVGCMSGLRAAPDNVIHGAFAHGLTIFALVTSLGHISGGHFNPAVTLSIALSNKMPIWHLPLYWVGQLTGGFCGALLCRAITLKDEYDTFDGGATYLHLGDDWYQGLISEAMLTFILTQTVLLTAVDTDKNVLAPLAIGMCLTLDIFAAGSITGASMNPARSLGPCVVMSIFAYKNTSYIWKTHYIYWAGPFIGASVSAFLYRTIFGRGRNRLLP</sequence>
<dbReference type="SUPFAM" id="SSF81338">
    <property type="entry name" value="Aquaporin-like"/>
    <property type="match status" value="1"/>
</dbReference>
<dbReference type="PRINTS" id="PR00783">
    <property type="entry name" value="MINTRINSICP"/>
</dbReference>
<dbReference type="InterPro" id="IPR023271">
    <property type="entry name" value="Aquaporin-like"/>
</dbReference>
<evidence type="ECO:0000256" key="7">
    <source>
        <dbReference type="RuleBase" id="RU000477"/>
    </source>
</evidence>
<evidence type="ECO:0000256" key="3">
    <source>
        <dbReference type="ARBA" id="ARBA00022448"/>
    </source>
</evidence>
<accession>A0A914CXT7</accession>
<dbReference type="InterPro" id="IPR034294">
    <property type="entry name" value="Aquaporin_transptr"/>
</dbReference>
<evidence type="ECO:0000256" key="8">
    <source>
        <dbReference type="SAM" id="Phobius"/>
    </source>
</evidence>
<comment type="similarity">
    <text evidence="2 7">Belongs to the MIP/aquaporin (TC 1.A.8) family.</text>
</comment>
<feature type="transmembrane region" description="Helical" evidence="8">
    <location>
        <begin position="84"/>
        <end position="107"/>
    </location>
</feature>
<keyword evidence="5 8" id="KW-1133">Transmembrane helix</keyword>